<dbReference type="InterPro" id="IPR001841">
    <property type="entry name" value="Znf_RING"/>
</dbReference>
<keyword evidence="1" id="KW-0479">Metal-binding</keyword>
<keyword evidence="3" id="KW-0863">Zinc-finger</keyword>
<keyword evidence="9" id="KW-1185">Reference proteome</keyword>
<dbReference type="PROSITE" id="PS51125">
    <property type="entry name" value="NHL"/>
    <property type="match status" value="5"/>
</dbReference>
<name>L8H5E3_ACACF</name>
<dbReference type="SUPFAM" id="SSF63829">
    <property type="entry name" value="Calcium-dependent phosphotriesterase"/>
    <property type="match status" value="1"/>
</dbReference>
<dbReference type="PROSITE" id="PS50119">
    <property type="entry name" value="ZF_BBOX"/>
    <property type="match status" value="1"/>
</dbReference>
<feature type="repeat" description="NHL" evidence="4">
    <location>
        <begin position="462"/>
        <end position="494"/>
    </location>
</feature>
<dbReference type="SUPFAM" id="SSF57845">
    <property type="entry name" value="B-box zinc-binding domain"/>
    <property type="match status" value="1"/>
</dbReference>
<evidence type="ECO:0000313" key="9">
    <source>
        <dbReference type="Proteomes" id="UP000011083"/>
    </source>
</evidence>
<evidence type="ECO:0000256" key="5">
    <source>
        <dbReference type="SAM" id="Coils"/>
    </source>
</evidence>
<evidence type="ECO:0000259" key="7">
    <source>
        <dbReference type="PROSITE" id="PS50119"/>
    </source>
</evidence>
<feature type="repeat" description="NHL" evidence="4">
    <location>
        <begin position="648"/>
        <end position="685"/>
    </location>
</feature>
<dbReference type="InterPro" id="IPR013083">
    <property type="entry name" value="Znf_RING/FYVE/PHD"/>
</dbReference>
<sequence length="688" mass="72781">MNHYTTLAAAAEEEEDVGTSCSICFLAFSESEADRVPRLLKCGHSFCTAFLTHLLDASTPAPAPTNPEPKEPRATSLRCPKCRTMTRVLLVDGEAAGVKGLPRNFDLIDLLYSSAALRQPRPTGKASALKCANCSQPAEKFCEQCGGAHLCVSCDHQIHAFPALRSHTRVASTHAPEPRPACEHHQAKKVEMWCERDGVAVCVVCLLAGPHKGHDAVTIEAAEERVREAARVELAQVEAAMGEVEAAMEGQAAREAGEQESVREARAAIEQHFDQMREAVAQRERALGAEVDEWERARAEVAAERRVELAEAQTRLAAAGKALQQQQQQRGGLGRSATWGDSAAACQAARTAAAVSGTQASSSSIAFASEDTWVQVVCSSGRLERPMAAAAARGVLLDDTAGMPGTQRTLGSGDQLGSPCGVAVDVAAGHIVVADCGSRQVHLRRADDGSCVRTLEAPGSAQLRWPWGVAVDAAEGHIVVTDHGNHRVHVWRAGDGTFVRTFGSRGSGPAQFQCPRGVAVDEAAGHIFVADHFNHRVQVWHATDGSFLGSFGSEGVGPGQFQQPTGVAVDAATGNVIVADSGNHRVQVWRAGDGSFVRTFGSRGRGRGQFMCPEGVAVDAATGNIIVADWGNHRVQVWRADGAYLRAFGSAGAGPAQFNSPLAVAVDPATGHVVVVDSGNKRVQVWCQ</sequence>
<dbReference type="VEuPathDB" id="AmoebaDB:ACA1_199330"/>
<dbReference type="AlphaFoldDB" id="L8H5E3"/>
<dbReference type="KEGG" id="acan:ACA1_199330"/>
<evidence type="ECO:0000256" key="4">
    <source>
        <dbReference type="PROSITE-ProRule" id="PRU00504"/>
    </source>
</evidence>
<dbReference type="CDD" id="cd05819">
    <property type="entry name" value="NHL"/>
    <property type="match status" value="1"/>
</dbReference>
<gene>
    <name evidence="8" type="ORF">ACA1_199330</name>
</gene>
<dbReference type="Proteomes" id="UP000011083">
    <property type="component" value="Unassembled WGS sequence"/>
</dbReference>
<evidence type="ECO:0000256" key="3">
    <source>
        <dbReference type="PROSITE-ProRule" id="PRU00024"/>
    </source>
</evidence>
<feature type="coiled-coil region" evidence="5">
    <location>
        <begin position="227"/>
        <end position="282"/>
    </location>
</feature>
<dbReference type="Gene3D" id="2.40.10.500">
    <property type="match status" value="1"/>
</dbReference>
<dbReference type="SMART" id="SM00184">
    <property type="entry name" value="RING"/>
    <property type="match status" value="1"/>
</dbReference>
<feature type="repeat" description="NHL" evidence="4">
    <location>
        <begin position="597"/>
        <end position="641"/>
    </location>
</feature>
<dbReference type="PROSITE" id="PS50089">
    <property type="entry name" value="ZF_RING_2"/>
    <property type="match status" value="1"/>
</dbReference>
<dbReference type="OrthoDB" id="342730at2759"/>
<feature type="repeat" description="NHL" evidence="4">
    <location>
        <begin position="499"/>
        <end position="543"/>
    </location>
</feature>
<reference evidence="8 9" key="1">
    <citation type="journal article" date="2013" name="Genome Biol.">
        <title>Genome of Acanthamoeba castellanii highlights extensive lateral gene transfer and early evolution of tyrosine kinase signaling.</title>
        <authorList>
            <person name="Clarke M."/>
            <person name="Lohan A.J."/>
            <person name="Liu B."/>
            <person name="Lagkouvardos I."/>
            <person name="Roy S."/>
            <person name="Zafar N."/>
            <person name="Bertelli C."/>
            <person name="Schilde C."/>
            <person name="Kianianmomeni A."/>
            <person name="Burglin T.R."/>
            <person name="Frech C."/>
            <person name="Turcotte B."/>
            <person name="Kopec K.O."/>
            <person name="Synnott J.M."/>
            <person name="Choo C."/>
            <person name="Paponov I."/>
            <person name="Finkler A."/>
            <person name="Soon Heng Tan C."/>
            <person name="Hutchins A.P."/>
            <person name="Weinmeier T."/>
            <person name="Rattei T."/>
            <person name="Chu J.S."/>
            <person name="Gimenez G."/>
            <person name="Irimia M."/>
            <person name="Rigden D.J."/>
            <person name="Fitzpatrick D.A."/>
            <person name="Lorenzo-Morales J."/>
            <person name="Bateman A."/>
            <person name="Chiu C.H."/>
            <person name="Tang P."/>
            <person name="Hegemann P."/>
            <person name="Fromm H."/>
            <person name="Raoult D."/>
            <person name="Greub G."/>
            <person name="Miranda-Saavedra D."/>
            <person name="Chen N."/>
            <person name="Nash P."/>
            <person name="Ginger M.L."/>
            <person name="Horn M."/>
            <person name="Schaap P."/>
            <person name="Caler L."/>
            <person name="Loftus B."/>
        </authorList>
    </citation>
    <scope>NUCLEOTIDE SEQUENCE [LARGE SCALE GENOMIC DNA]</scope>
    <source>
        <strain evidence="8 9">Neff</strain>
    </source>
</reference>
<dbReference type="InterPro" id="IPR001258">
    <property type="entry name" value="NHL_repeat"/>
</dbReference>
<dbReference type="Gene3D" id="2.120.10.30">
    <property type="entry name" value="TolB, C-terminal domain"/>
    <property type="match status" value="2"/>
</dbReference>
<dbReference type="GeneID" id="14920486"/>
<dbReference type="SMART" id="SM00336">
    <property type="entry name" value="BBOX"/>
    <property type="match status" value="2"/>
</dbReference>
<dbReference type="GO" id="GO:0000209">
    <property type="term" value="P:protein polyubiquitination"/>
    <property type="evidence" value="ECO:0007669"/>
    <property type="project" value="TreeGrafter"/>
</dbReference>
<dbReference type="PANTHER" id="PTHR24104:SF25">
    <property type="entry name" value="PROTEIN LIN-41"/>
    <property type="match status" value="1"/>
</dbReference>
<dbReference type="GO" id="GO:0008270">
    <property type="term" value="F:zinc ion binding"/>
    <property type="evidence" value="ECO:0007669"/>
    <property type="project" value="UniProtKB-KW"/>
</dbReference>
<dbReference type="Gene3D" id="3.30.40.10">
    <property type="entry name" value="Zinc/RING finger domain, C3HC4 (zinc finger)"/>
    <property type="match status" value="1"/>
</dbReference>
<protein>
    <submittedName>
        <fullName evidence="8">Bbox zinc finger domain containing protein</fullName>
    </submittedName>
</protein>
<dbReference type="GO" id="GO:0043161">
    <property type="term" value="P:proteasome-mediated ubiquitin-dependent protein catabolic process"/>
    <property type="evidence" value="ECO:0007669"/>
    <property type="project" value="TreeGrafter"/>
</dbReference>
<evidence type="ECO:0000259" key="6">
    <source>
        <dbReference type="PROSITE" id="PS50089"/>
    </source>
</evidence>
<organism evidence="8 9">
    <name type="scientific">Acanthamoeba castellanii (strain ATCC 30010 / Neff)</name>
    <dbReference type="NCBI Taxonomy" id="1257118"/>
    <lineage>
        <taxon>Eukaryota</taxon>
        <taxon>Amoebozoa</taxon>
        <taxon>Discosea</taxon>
        <taxon>Longamoebia</taxon>
        <taxon>Centramoebida</taxon>
        <taxon>Acanthamoebidae</taxon>
        <taxon>Acanthamoeba</taxon>
    </lineage>
</organism>
<keyword evidence="3" id="KW-0862">Zinc</keyword>
<feature type="repeat" description="NHL" evidence="4">
    <location>
        <begin position="548"/>
        <end position="592"/>
    </location>
</feature>
<dbReference type="InterPro" id="IPR050952">
    <property type="entry name" value="TRIM-NHL_E3_ligases"/>
</dbReference>
<dbReference type="Gene3D" id="3.30.160.60">
    <property type="entry name" value="Classic Zinc Finger"/>
    <property type="match status" value="1"/>
</dbReference>
<dbReference type="InterPro" id="IPR000315">
    <property type="entry name" value="Znf_B-box"/>
</dbReference>
<dbReference type="Pfam" id="PF01436">
    <property type="entry name" value="NHL"/>
    <property type="match status" value="5"/>
</dbReference>
<feature type="domain" description="B box-type" evidence="7">
    <location>
        <begin position="177"/>
        <end position="219"/>
    </location>
</feature>
<evidence type="ECO:0000256" key="2">
    <source>
        <dbReference type="ARBA" id="ARBA00022737"/>
    </source>
</evidence>
<dbReference type="PANTHER" id="PTHR24104">
    <property type="entry name" value="E3 UBIQUITIN-PROTEIN LIGASE NHLRC1-RELATED"/>
    <property type="match status" value="1"/>
</dbReference>
<dbReference type="EMBL" id="KB007932">
    <property type="protein sequence ID" value="ELR19661.1"/>
    <property type="molecule type" value="Genomic_DNA"/>
</dbReference>
<dbReference type="Pfam" id="PF00643">
    <property type="entry name" value="zf-B_box"/>
    <property type="match status" value="1"/>
</dbReference>
<evidence type="ECO:0000313" key="8">
    <source>
        <dbReference type="EMBL" id="ELR19661.1"/>
    </source>
</evidence>
<dbReference type="GO" id="GO:0061630">
    <property type="term" value="F:ubiquitin protein ligase activity"/>
    <property type="evidence" value="ECO:0007669"/>
    <property type="project" value="TreeGrafter"/>
</dbReference>
<dbReference type="CDD" id="cd19756">
    <property type="entry name" value="Bbox2"/>
    <property type="match status" value="1"/>
</dbReference>
<proteinExistence type="predicted"/>
<dbReference type="InterPro" id="IPR011042">
    <property type="entry name" value="6-blade_b-propeller_TolB-like"/>
</dbReference>
<evidence type="ECO:0000256" key="1">
    <source>
        <dbReference type="ARBA" id="ARBA00022723"/>
    </source>
</evidence>
<dbReference type="SUPFAM" id="SSF57850">
    <property type="entry name" value="RING/U-box"/>
    <property type="match status" value="1"/>
</dbReference>
<accession>L8H5E3</accession>
<feature type="domain" description="RING-type" evidence="6">
    <location>
        <begin position="21"/>
        <end position="83"/>
    </location>
</feature>
<keyword evidence="5" id="KW-0175">Coiled coil</keyword>
<keyword evidence="2" id="KW-0677">Repeat</keyword>
<dbReference type="RefSeq" id="XP_004341753.1">
    <property type="nucleotide sequence ID" value="XM_004341705.1"/>
</dbReference>